<dbReference type="GO" id="GO:0016740">
    <property type="term" value="F:transferase activity"/>
    <property type="evidence" value="ECO:0007669"/>
    <property type="project" value="UniProtKB-KW"/>
</dbReference>
<dbReference type="EMBL" id="JQ844295">
    <property type="protein sequence ID" value="AGS54373.1"/>
    <property type="molecule type" value="Genomic_DNA"/>
</dbReference>
<evidence type="ECO:0000259" key="3">
    <source>
        <dbReference type="Pfam" id="PF05524"/>
    </source>
</evidence>
<reference evidence="4" key="1">
    <citation type="submission" date="2012-03" db="EMBL/GenBank/DDBJ databases">
        <title>Functional metagenomics reveals considerable lignocellulase gene clusters in the gut microbiome of a wood-feeding higher termite.</title>
        <authorList>
            <person name="Liu N."/>
        </authorList>
    </citation>
    <scope>NUCLEOTIDE SEQUENCE</scope>
</reference>
<organism evidence="4">
    <name type="scientific">uncultured bacterium contig00015</name>
    <dbReference type="NCBI Taxonomy" id="1181506"/>
    <lineage>
        <taxon>Bacteria</taxon>
        <taxon>environmental samples</taxon>
    </lineage>
</organism>
<sequence length="94" mass="10969">MNKHDPKRAEIFLAHQEIIDDIVINEEIPSKILNELWSGDWAIYHVYETVLVMLQQTADPLIAERAADFDDVRALLLRLWYGEKTKGFLSCRNL</sequence>
<dbReference type="InterPro" id="IPR036618">
    <property type="entry name" value="PtsI_HPr-bd_sf"/>
</dbReference>
<dbReference type="InterPro" id="IPR008731">
    <property type="entry name" value="PTS_EIN"/>
</dbReference>
<keyword evidence="2" id="KW-0808">Transferase</keyword>
<evidence type="ECO:0000256" key="2">
    <source>
        <dbReference type="ARBA" id="ARBA00022679"/>
    </source>
</evidence>
<dbReference type="Pfam" id="PF05524">
    <property type="entry name" value="PEP-utilisers_N"/>
    <property type="match status" value="1"/>
</dbReference>
<comment type="similarity">
    <text evidence="1">Belongs to the PEP-utilizing enzyme family.</text>
</comment>
<dbReference type="Gene3D" id="1.10.274.10">
    <property type="entry name" value="PtsI, HPr-binding domain"/>
    <property type="match status" value="1"/>
</dbReference>
<proteinExistence type="inferred from homology"/>
<name>A0A806KPT9_9BACT</name>
<accession>A0A806KPT9</accession>
<feature type="domain" description="Phosphotransferase system enzyme I N-terminal" evidence="3">
    <location>
        <begin position="7"/>
        <end position="65"/>
    </location>
</feature>
<protein>
    <recommendedName>
        <fullName evidence="3">Phosphotransferase system enzyme I N-terminal domain-containing protein</fullName>
    </recommendedName>
</protein>
<evidence type="ECO:0000256" key="1">
    <source>
        <dbReference type="ARBA" id="ARBA00007837"/>
    </source>
</evidence>
<dbReference type="SUPFAM" id="SSF47831">
    <property type="entry name" value="Enzyme I of the PEP:sugar phosphotransferase system HPr-binding (sub)domain"/>
    <property type="match status" value="1"/>
</dbReference>
<dbReference type="GO" id="GO:0009401">
    <property type="term" value="P:phosphoenolpyruvate-dependent sugar phosphotransferase system"/>
    <property type="evidence" value="ECO:0007669"/>
    <property type="project" value="InterPro"/>
</dbReference>
<dbReference type="AlphaFoldDB" id="A0A806KPT9"/>
<evidence type="ECO:0000313" key="4">
    <source>
        <dbReference type="EMBL" id="AGS54373.1"/>
    </source>
</evidence>